<sequence length="233" mass="24928">MSRFTQYSEDSTRLPVGLQRIAYDADTQQYTFRDENGRLYYSASGESYGCLTSAGNGSAARAGEVPMTEPKPKRSPTSRSSPSLPAPKSFYDILPPESIASAGSTTSLKSSPSPSSPSSSSSTSSPTSPSPTSPRSTPSPRSRFIAAAKRSTIPRMQSVVQGLMRREVTVGKRRGEQTRTYPSGHRDQDGGGDEEEDDRAGLLRTHSVVSRSSTVRTSQSSGVTLVEETGEGY</sequence>
<protein>
    <submittedName>
        <fullName evidence="2">Carbohydrate-binding module family 50 protein</fullName>
    </submittedName>
</protein>
<gene>
    <name evidence="2" type="ORF">LENED_010434</name>
</gene>
<feature type="compositionally biased region" description="Basic and acidic residues" evidence="1">
    <location>
        <begin position="164"/>
        <end position="177"/>
    </location>
</feature>
<keyword evidence="3" id="KW-1185">Reference proteome</keyword>
<accession>A0A1Q3EMD4</accession>
<evidence type="ECO:0000256" key="1">
    <source>
        <dbReference type="SAM" id="MobiDB-lite"/>
    </source>
</evidence>
<name>A0A1Q3EMD4_LENED</name>
<comment type="caution">
    <text evidence="2">The sequence shown here is derived from an EMBL/GenBank/DDBJ whole genome shotgun (WGS) entry which is preliminary data.</text>
</comment>
<feature type="compositionally biased region" description="Low complexity" evidence="1">
    <location>
        <begin position="204"/>
        <end position="224"/>
    </location>
</feature>
<feature type="region of interest" description="Disordered" evidence="1">
    <location>
        <begin position="51"/>
        <end position="233"/>
    </location>
</feature>
<feature type="compositionally biased region" description="Low complexity" evidence="1">
    <location>
        <begin position="133"/>
        <end position="143"/>
    </location>
</feature>
<dbReference type="Proteomes" id="UP000188533">
    <property type="component" value="Unassembled WGS sequence"/>
</dbReference>
<evidence type="ECO:0000313" key="2">
    <source>
        <dbReference type="EMBL" id="GAW08377.1"/>
    </source>
</evidence>
<reference evidence="2 3" key="2">
    <citation type="submission" date="2017-02" db="EMBL/GenBank/DDBJ databases">
        <title>A genome survey and senescence transcriptome analysis in Lentinula edodes.</title>
        <authorList>
            <person name="Sakamoto Y."/>
            <person name="Nakade K."/>
            <person name="Sato S."/>
            <person name="Yoshida Y."/>
            <person name="Miyazaki K."/>
            <person name="Natsume S."/>
            <person name="Konno N."/>
        </authorList>
    </citation>
    <scope>NUCLEOTIDE SEQUENCE [LARGE SCALE GENOMIC DNA]</scope>
    <source>
        <strain evidence="2 3">NBRC 111202</strain>
    </source>
</reference>
<evidence type="ECO:0000313" key="3">
    <source>
        <dbReference type="Proteomes" id="UP000188533"/>
    </source>
</evidence>
<dbReference type="EMBL" id="BDGU01000630">
    <property type="protein sequence ID" value="GAW08377.1"/>
    <property type="molecule type" value="Genomic_DNA"/>
</dbReference>
<feature type="compositionally biased region" description="Low complexity" evidence="1">
    <location>
        <begin position="104"/>
        <end position="127"/>
    </location>
</feature>
<organism evidence="2 3">
    <name type="scientific">Lentinula edodes</name>
    <name type="common">Shiitake mushroom</name>
    <name type="synonym">Lentinus edodes</name>
    <dbReference type="NCBI Taxonomy" id="5353"/>
    <lineage>
        <taxon>Eukaryota</taxon>
        <taxon>Fungi</taxon>
        <taxon>Dikarya</taxon>
        <taxon>Basidiomycota</taxon>
        <taxon>Agaricomycotina</taxon>
        <taxon>Agaricomycetes</taxon>
        <taxon>Agaricomycetidae</taxon>
        <taxon>Agaricales</taxon>
        <taxon>Marasmiineae</taxon>
        <taxon>Omphalotaceae</taxon>
        <taxon>Lentinula</taxon>
    </lineage>
</organism>
<reference evidence="2 3" key="1">
    <citation type="submission" date="2016-08" db="EMBL/GenBank/DDBJ databases">
        <authorList>
            <consortium name="Lentinula edodes genome sequencing consortium"/>
            <person name="Sakamoto Y."/>
            <person name="Nakade K."/>
            <person name="Sato S."/>
            <person name="Yoshida Y."/>
            <person name="Miyazaki K."/>
            <person name="Natsume S."/>
            <person name="Konno N."/>
        </authorList>
    </citation>
    <scope>NUCLEOTIDE SEQUENCE [LARGE SCALE GENOMIC DNA]</scope>
    <source>
        <strain evidence="2 3">NBRC 111202</strain>
    </source>
</reference>
<dbReference type="AlphaFoldDB" id="A0A1Q3EMD4"/>
<proteinExistence type="predicted"/>